<dbReference type="OrthoDB" id="843771at2"/>
<sequence>MRNRLLFLFSVWILSACTDGFEDINKNPNSPETINSDYLMSNVVLSSAYYYQTQAFTGRAANAGRYITLVRNTDYTNFNWGPVGWWDPYAYLTLNYTLYQQAKEKGEDQYLAVAKIMKAFNFGYLSDLYGDIPYSLALQSKESGLTRPAYDKQEAIFPALLTELKEANELLQTTTKTIVATSDVLYAGNTLKWRKFANSLRLRYLLRISKNYPQAFTEMQEILGDKTKYPILESNADNPEIKYLGTLAANSWPGGTLAMIDFDFTKTKASKELVDRLTARNDPRLPVWVAPVTAATGATVDKNTYVGVPHAIADPASYNGGETHISTFSTLIRKNADDKLKASMLTYAEQCFILAEALQRKAVTFSGETAESLYYKGIDASMDYWGVKAQATTQGYAAQPLVKYDGTLEQLITQKWLANFFKGSEGWFDNRRTGYPVFQPGPLSLLSKMPQRFRYPDTETATNNENYKKAVAAFGADDEYTLMWYLK</sequence>
<reference evidence="1 2" key="1">
    <citation type="submission" date="2016-10" db="EMBL/GenBank/DDBJ databases">
        <authorList>
            <person name="de Groot N.N."/>
        </authorList>
    </citation>
    <scope>NUCLEOTIDE SEQUENCE [LARGE SCALE GENOMIC DNA]</scope>
    <source>
        <strain evidence="1 2">DSM 21668</strain>
    </source>
</reference>
<dbReference type="Gene3D" id="1.25.40.390">
    <property type="match status" value="1"/>
</dbReference>
<evidence type="ECO:0000313" key="1">
    <source>
        <dbReference type="EMBL" id="SDL24236.1"/>
    </source>
</evidence>
<dbReference type="Proteomes" id="UP000198901">
    <property type="component" value="Unassembled WGS sequence"/>
</dbReference>
<dbReference type="AlphaFoldDB" id="A0A1G9IGP7"/>
<name>A0A1G9IGP7_9BACT</name>
<dbReference type="InterPro" id="IPR011990">
    <property type="entry name" value="TPR-like_helical_dom_sf"/>
</dbReference>
<dbReference type="RefSeq" id="WP_093197198.1">
    <property type="nucleotide sequence ID" value="NZ_FNGS01000001.1"/>
</dbReference>
<organism evidence="1 2">
    <name type="scientific">Siphonobacter aquaeclarae</name>
    <dbReference type="NCBI Taxonomy" id="563176"/>
    <lineage>
        <taxon>Bacteria</taxon>
        <taxon>Pseudomonadati</taxon>
        <taxon>Bacteroidota</taxon>
        <taxon>Cytophagia</taxon>
        <taxon>Cytophagales</taxon>
        <taxon>Cytophagaceae</taxon>
        <taxon>Siphonobacter</taxon>
    </lineage>
</organism>
<evidence type="ECO:0000313" key="2">
    <source>
        <dbReference type="Proteomes" id="UP000198901"/>
    </source>
</evidence>
<protein>
    <submittedName>
        <fullName evidence="1">Starch-binding associating with outer membrane</fullName>
    </submittedName>
</protein>
<keyword evidence="2" id="KW-1185">Reference proteome</keyword>
<gene>
    <name evidence="1" type="ORF">SAMN04488090_0469</name>
</gene>
<dbReference type="EMBL" id="FNGS01000001">
    <property type="protein sequence ID" value="SDL24236.1"/>
    <property type="molecule type" value="Genomic_DNA"/>
</dbReference>
<dbReference type="PROSITE" id="PS51257">
    <property type="entry name" value="PROKAR_LIPOPROTEIN"/>
    <property type="match status" value="1"/>
</dbReference>
<dbReference type="STRING" id="563176.SAMN04488090_0469"/>
<proteinExistence type="predicted"/>
<dbReference type="SUPFAM" id="SSF48452">
    <property type="entry name" value="TPR-like"/>
    <property type="match status" value="1"/>
</dbReference>
<dbReference type="InterPro" id="IPR041662">
    <property type="entry name" value="SusD-like_2"/>
</dbReference>
<dbReference type="Pfam" id="PF12771">
    <property type="entry name" value="SusD-like_2"/>
    <property type="match status" value="1"/>
</dbReference>
<accession>A0A1G9IGP7</accession>